<name>A0A0D0K195_AGRTU</name>
<dbReference type="OrthoDB" id="8454392at2"/>
<evidence type="ECO:0000313" key="3">
    <source>
        <dbReference type="Proteomes" id="UP000035017"/>
    </source>
</evidence>
<accession>A0A0D0K195</accession>
<dbReference type="AlphaFoldDB" id="A0A0D0K195"/>
<feature type="compositionally biased region" description="Polar residues" evidence="1">
    <location>
        <begin position="60"/>
        <end position="69"/>
    </location>
</feature>
<dbReference type="EMBL" id="JXQV01000012">
    <property type="protein sequence ID" value="KIQ01916.1"/>
    <property type="molecule type" value="Genomic_DNA"/>
</dbReference>
<protein>
    <submittedName>
        <fullName evidence="2">Uncharacterized protein</fullName>
    </submittedName>
</protein>
<feature type="region of interest" description="Disordered" evidence="1">
    <location>
        <begin position="43"/>
        <end position="69"/>
    </location>
</feature>
<comment type="caution">
    <text evidence="2">The sequence shown here is derived from an EMBL/GenBank/DDBJ whole genome shotgun (WGS) entry which is preliminary data.</text>
</comment>
<gene>
    <name evidence="2" type="ORF">RU07_14350</name>
</gene>
<dbReference type="Proteomes" id="UP000035017">
    <property type="component" value="Unassembled WGS sequence"/>
</dbReference>
<organism evidence="2 3">
    <name type="scientific">Agrobacterium tumefaciens</name>
    <dbReference type="NCBI Taxonomy" id="358"/>
    <lineage>
        <taxon>Bacteria</taxon>
        <taxon>Pseudomonadati</taxon>
        <taxon>Pseudomonadota</taxon>
        <taxon>Alphaproteobacteria</taxon>
        <taxon>Hyphomicrobiales</taxon>
        <taxon>Rhizobiaceae</taxon>
        <taxon>Rhizobium/Agrobacterium group</taxon>
        <taxon>Agrobacterium</taxon>
        <taxon>Agrobacterium tumefaciens complex</taxon>
    </lineage>
</organism>
<proteinExistence type="predicted"/>
<evidence type="ECO:0000256" key="1">
    <source>
        <dbReference type="SAM" id="MobiDB-lite"/>
    </source>
</evidence>
<evidence type="ECO:0000313" key="2">
    <source>
        <dbReference type="EMBL" id="KIQ01916.1"/>
    </source>
</evidence>
<sequence length="69" mass="7711">MTEIISFFAASRRFAKPANPQKATDGPAQILFFTGVRYERPVPQIQIEDGRKPRKRKTIDTTTEAATGS</sequence>
<reference evidence="2 3" key="1">
    <citation type="submission" date="2014-12" db="EMBL/GenBank/DDBJ databases">
        <title>16Stimator: statistical estimation of ribosomal gene copy numbers from draft genome assemblies.</title>
        <authorList>
            <person name="Perisin M.A."/>
            <person name="Vetter M."/>
            <person name="Gilbert J.A."/>
            <person name="Bergelson J."/>
        </authorList>
    </citation>
    <scope>NUCLEOTIDE SEQUENCE [LARGE SCALE GENOMIC DNA]</scope>
    <source>
        <strain evidence="2 3">MEJ076</strain>
    </source>
</reference>